<accession>A0ABV3SZS9</accession>
<evidence type="ECO:0000256" key="1">
    <source>
        <dbReference type="SAM" id="MobiDB-lite"/>
    </source>
</evidence>
<feature type="compositionally biased region" description="Low complexity" evidence="1">
    <location>
        <begin position="23"/>
        <end position="56"/>
    </location>
</feature>
<comment type="caution">
    <text evidence="3">The sequence shown here is derived from an EMBL/GenBank/DDBJ whole genome shotgun (WGS) entry which is preliminary data.</text>
</comment>
<evidence type="ECO:0008006" key="5">
    <source>
        <dbReference type="Google" id="ProtNLM"/>
    </source>
</evidence>
<sequence length="231" mass="23743">MRHPVVLLAAALLSGSLLAGCGSSSDSGAPSSSSPASPSASTTSATASATSLPLTPEGTKLTVGSPATVSWSPKQKVTGTLRIRVTQLQRTTYQQTFSGWKLDPQTTSRAPYFIRATVTNVGDTPLGGYPVPLYGLDDADNLVEASTFASSFQPCQPGVLPKRFPKGASASVCLVVLVPDKGKLVGVSYRPTDKLQPITWTGPVKPYTEPKTPKKPGKGAKGGAKAGGSKG</sequence>
<proteinExistence type="predicted"/>
<protein>
    <recommendedName>
        <fullName evidence="5">DUF4352 domain-containing protein</fullName>
    </recommendedName>
</protein>
<feature type="signal peptide" evidence="2">
    <location>
        <begin position="1"/>
        <end position="19"/>
    </location>
</feature>
<reference evidence="3 4" key="1">
    <citation type="submission" date="2024-07" db="EMBL/GenBank/DDBJ databases">
        <authorList>
            <person name="Lee S."/>
            <person name="Kang M."/>
        </authorList>
    </citation>
    <scope>NUCLEOTIDE SEQUENCE [LARGE SCALE GENOMIC DNA]</scope>
    <source>
        <strain evidence="3 4">DS6</strain>
    </source>
</reference>
<evidence type="ECO:0000256" key="2">
    <source>
        <dbReference type="SAM" id="SignalP"/>
    </source>
</evidence>
<gene>
    <name evidence="3" type="ORF">AB3X52_12490</name>
</gene>
<feature type="chain" id="PRO_5045689886" description="DUF4352 domain-containing protein" evidence="2">
    <location>
        <begin position="20"/>
        <end position="231"/>
    </location>
</feature>
<evidence type="ECO:0000313" key="3">
    <source>
        <dbReference type="EMBL" id="MEX0428441.1"/>
    </source>
</evidence>
<organism evidence="3 4">
    <name type="scientific">Nocardioides eburneus</name>
    <dbReference type="NCBI Taxonomy" id="3231482"/>
    <lineage>
        <taxon>Bacteria</taxon>
        <taxon>Bacillati</taxon>
        <taxon>Actinomycetota</taxon>
        <taxon>Actinomycetes</taxon>
        <taxon>Propionibacteriales</taxon>
        <taxon>Nocardioidaceae</taxon>
        <taxon>Nocardioides</taxon>
    </lineage>
</organism>
<dbReference type="RefSeq" id="WP_367994411.1">
    <property type="nucleotide sequence ID" value="NZ_JBFPJR010000020.1"/>
</dbReference>
<dbReference type="EMBL" id="JBFPJR010000020">
    <property type="protein sequence ID" value="MEX0428441.1"/>
    <property type="molecule type" value="Genomic_DNA"/>
</dbReference>
<evidence type="ECO:0000313" key="4">
    <source>
        <dbReference type="Proteomes" id="UP001556631"/>
    </source>
</evidence>
<feature type="region of interest" description="Disordered" evidence="1">
    <location>
        <begin position="23"/>
        <end position="72"/>
    </location>
</feature>
<keyword evidence="2" id="KW-0732">Signal</keyword>
<dbReference type="Proteomes" id="UP001556631">
    <property type="component" value="Unassembled WGS sequence"/>
</dbReference>
<dbReference type="PROSITE" id="PS51257">
    <property type="entry name" value="PROKAR_LIPOPROTEIN"/>
    <property type="match status" value="1"/>
</dbReference>
<keyword evidence="4" id="KW-1185">Reference proteome</keyword>
<name>A0ABV3SZS9_9ACTN</name>
<feature type="region of interest" description="Disordered" evidence="1">
    <location>
        <begin position="198"/>
        <end position="231"/>
    </location>
</feature>
<feature type="compositionally biased region" description="Gly residues" evidence="1">
    <location>
        <begin position="219"/>
        <end position="231"/>
    </location>
</feature>